<evidence type="ECO:0000256" key="6">
    <source>
        <dbReference type="ARBA" id="ARBA00023134"/>
    </source>
</evidence>
<feature type="region of interest" description="Disordered" evidence="10">
    <location>
        <begin position="28"/>
        <end position="67"/>
    </location>
</feature>
<evidence type="ECO:0000256" key="10">
    <source>
        <dbReference type="SAM" id="MobiDB-lite"/>
    </source>
</evidence>
<dbReference type="Pfam" id="PF00071">
    <property type="entry name" value="Ras"/>
    <property type="match status" value="1"/>
</dbReference>
<dbReference type="SUPFAM" id="SSF52540">
    <property type="entry name" value="P-loop containing nucleoside triphosphate hydrolases"/>
    <property type="match status" value="1"/>
</dbReference>
<evidence type="ECO:0000313" key="11">
    <source>
        <dbReference type="EMBL" id="ORY86587.1"/>
    </source>
</evidence>
<dbReference type="GO" id="GO:0005938">
    <property type="term" value="C:cell cortex"/>
    <property type="evidence" value="ECO:0007669"/>
    <property type="project" value="EnsemblFungi"/>
</dbReference>
<organism evidence="11 12">
    <name type="scientific">Neocallimastix californiae</name>
    <dbReference type="NCBI Taxonomy" id="1754190"/>
    <lineage>
        <taxon>Eukaryota</taxon>
        <taxon>Fungi</taxon>
        <taxon>Fungi incertae sedis</taxon>
        <taxon>Chytridiomycota</taxon>
        <taxon>Chytridiomycota incertae sedis</taxon>
        <taxon>Neocallimastigomycetes</taxon>
        <taxon>Neocallimastigales</taxon>
        <taxon>Neocallimastigaceae</taxon>
        <taxon>Neocallimastix</taxon>
    </lineage>
</organism>
<comment type="similarity">
    <text evidence="2">Belongs to the small GTPase superfamily. Rho family.</text>
</comment>
<keyword evidence="12" id="KW-1185">Reference proteome</keyword>
<evidence type="ECO:0000256" key="5">
    <source>
        <dbReference type="ARBA" id="ARBA00022741"/>
    </source>
</evidence>
<dbReference type="GO" id="GO:0007264">
    <property type="term" value="P:small GTPase-mediated signal transduction"/>
    <property type="evidence" value="ECO:0007669"/>
    <property type="project" value="InterPro"/>
</dbReference>
<keyword evidence="5" id="KW-0547">Nucleotide-binding</keyword>
<evidence type="ECO:0000256" key="3">
    <source>
        <dbReference type="ARBA" id="ARBA00022475"/>
    </source>
</evidence>
<sequence>MANVDLKASNSTSTNLHFIKRMFGASSGSISNEPSALKEKDKQKCNSGEINKSSVASDVKPARPDHKNVPLKNRKKLVVVGDGACGKTSLLLVQSGKPFPEGYVPTVFENYLSAFWVDNKPVELTLWDTAGQEDYDRLRPLSYPDSDIILICFSIGYPESYYNVDEKWYPETKHFCDEVPTLLVGLKKDLRNDPNALEELKKKNQKPITKDQGEKLANDIGAIRYVEVSAKTGENVTELFKIAARVAINPQKTKGKGKSCTIL</sequence>
<dbReference type="InterPro" id="IPR027417">
    <property type="entry name" value="P-loop_NTPase"/>
</dbReference>
<dbReference type="OrthoDB" id="8830751at2759"/>
<evidence type="ECO:0000256" key="1">
    <source>
        <dbReference type="ARBA" id="ARBA00004342"/>
    </source>
</evidence>
<evidence type="ECO:0000256" key="9">
    <source>
        <dbReference type="ARBA" id="ARBA00023289"/>
    </source>
</evidence>
<dbReference type="NCBIfam" id="TIGR00231">
    <property type="entry name" value="small_GTP"/>
    <property type="match status" value="1"/>
</dbReference>
<dbReference type="AlphaFoldDB" id="A0A1Y2FSM5"/>
<name>A0A1Y2FSM5_9FUNG</name>
<comment type="caution">
    <text evidence="11">The sequence shown here is derived from an EMBL/GenBank/DDBJ whole genome shotgun (WGS) entry which is preliminary data.</text>
</comment>
<dbReference type="STRING" id="1754190.A0A1Y2FSM5"/>
<dbReference type="GO" id="GO:0005525">
    <property type="term" value="F:GTP binding"/>
    <property type="evidence" value="ECO:0007669"/>
    <property type="project" value="UniProtKB-KW"/>
</dbReference>
<reference evidence="11 12" key="1">
    <citation type="submission" date="2016-08" db="EMBL/GenBank/DDBJ databases">
        <title>A Parts List for Fungal Cellulosomes Revealed by Comparative Genomics.</title>
        <authorList>
            <consortium name="DOE Joint Genome Institute"/>
            <person name="Haitjema C.H."/>
            <person name="Gilmore S.P."/>
            <person name="Henske J.K."/>
            <person name="Solomon K.V."/>
            <person name="De Groot R."/>
            <person name="Kuo A."/>
            <person name="Mondo S.J."/>
            <person name="Salamov A.A."/>
            <person name="Labutti K."/>
            <person name="Zhao Z."/>
            <person name="Chiniquy J."/>
            <person name="Barry K."/>
            <person name="Brewer H.M."/>
            <person name="Purvine S.O."/>
            <person name="Wright A.T."/>
            <person name="Boxma B."/>
            <person name="Van Alen T."/>
            <person name="Hackstein J.H."/>
            <person name="Baker S.E."/>
            <person name="Grigoriev I.V."/>
            <person name="O'Malley M.A."/>
        </authorList>
    </citation>
    <scope>NUCLEOTIDE SEQUENCE [LARGE SCALE GENOMIC DNA]</scope>
    <source>
        <strain evidence="11 12">G1</strain>
    </source>
</reference>
<dbReference type="SMART" id="SM00174">
    <property type="entry name" value="RHO"/>
    <property type="match status" value="1"/>
</dbReference>
<keyword evidence="3" id="KW-1003">Cell membrane</keyword>
<dbReference type="FunFam" id="3.40.50.300:FF:000983">
    <property type="entry name" value="Rho family GTPase"/>
    <property type="match status" value="1"/>
</dbReference>
<dbReference type="PRINTS" id="PR00449">
    <property type="entry name" value="RASTRNSFRMNG"/>
</dbReference>
<evidence type="ECO:0000256" key="4">
    <source>
        <dbReference type="ARBA" id="ARBA00022481"/>
    </source>
</evidence>
<dbReference type="GO" id="GO:0030011">
    <property type="term" value="P:maintenance of cell polarity"/>
    <property type="evidence" value="ECO:0007669"/>
    <property type="project" value="EnsemblFungi"/>
</dbReference>
<keyword evidence="8" id="KW-0449">Lipoprotein</keyword>
<proteinExistence type="inferred from homology"/>
<dbReference type="GO" id="GO:0005935">
    <property type="term" value="C:cellular bud neck"/>
    <property type="evidence" value="ECO:0007669"/>
    <property type="project" value="EnsemblFungi"/>
</dbReference>
<dbReference type="SMART" id="SM00175">
    <property type="entry name" value="RAB"/>
    <property type="match status" value="1"/>
</dbReference>
<gene>
    <name evidence="11" type="ORF">LY90DRAFT_498823</name>
</gene>
<keyword evidence="6" id="KW-0342">GTP-binding</keyword>
<dbReference type="InterPro" id="IPR005225">
    <property type="entry name" value="Small_GTP-bd"/>
</dbReference>
<dbReference type="SMART" id="SM00173">
    <property type="entry name" value="RAS"/>
    <property type="match status" value="1"/>
</dbReference>
<dbReference type="GO" id="GO:0000917">
    <property type="term" value="P:division septum assembly"/>
    <property type="evidence" value="ECO:0007669"/>
    <property type="project" value="EnsemblFungi"/>
</dbReference>
<keyword evidence="4" id="KW-0488">Methylation</keyword>
<dbReference type="PROSITE" id="PS51420">
    <property type="entry name" value="RHO"/>
    <property type="match status" value="1"/>
</dbReference>
<accession>A0A1Y2FSM5</accession>
<dbReference type="Proteomes" id="UP000193920">
    <property type="component" value="Unassembled WGS sequence"/>
</dbReference>
<keyword evidence="7" id="KW-0472">Membrane</keyword>
<dbReference type="GO" id="GO:0090338">
    <property type="term" value="P:positive regulation of formin-nucleated actin cable assembly"/>
    <property type="evidence" value="ECO:0007669"/>
    <property type="project" value="EnsemblFungi"/>
</dbReference>
<dbReference type="PANTHER" id="PTHR24072">
    <property type="entry name" value="RHO FAMILY GTPASE"/>
    <property type="match status" value="1"/>
</dbReference>
<dbReference type="GO" id="GO:0005886">
    <property type="term" value="C:plasma membrane"/>
    <property type="evidence" value="ECO:0007669"/>
    <property type="project" value="UniProtKB-SubCell"/>
</dbReference>
<evidence type="ECO:0000256" key="7">
    <source>
        <dbReference type="ARBA" id="ARBA00023136"/>
    </source>
</evidence>
<feature type="compositionally biased region" description="Polar residues" evidence="10">
    <location>
        <begin position="45"/>
        <end position="56"/>
    </location>
</feature>
<dbReference type="GO" id="GO:0000935">
    <property type="term" value="C:division septum"/>
    <property type="evidence" value="ECO:0007669"/>
    <property type="project" value="EnsemblFungi"/>
</dbReference>
<dbReference type="InterPro" id="IPR001806">
    <property type="entry name" value="Small_GTPase"/>
</dbReference>
<evidence type="ECO:0000256" key="8">
    <source>
        <dbReference type="ARBA" id="ARBA00023288"/>
    </source>
</evidence>
<dbReference type="InterPro" id="IPR003578">
    <property type="entry name" value="Small_GTPase_Rho"/>
</dbReference>
<dbReference type="EMBL" id="MCOG01000002">
    <property type="protein sequence ID" value="ORY86587.1"/>
    <property type="molecule type" value="Genomic_DNA"/>
</dbReference>
<dbReference type="GO" id="GO:0000131">
    <property type="term" value="C:incipient cellular bud site"/>
    <property type="evidence" value="ECO:0007669"/>
    <property type="project" value="EnsemblFungi"/>
</dbReference>
<keyword evidence="9" id="KW-0636">Prenylation</keyword>
<comment type="subcellular location">
    <subcellularLocation>
        <location evidence="1">Cell membrane</location>
        <topology evidence="1">Lipid-anchor</topology>
        <orientation evidence="1">Cytoplasmic side</orientation>
    </subcellularLocation>
</comment>
<dbReference type="PROSITE" id="PS51419">
    <property type="entry name" value="RAB"/>
    <property type="match status" value="1"/>
</dbReference>
<dbReference type="PROSITE" id="PS51421">
    <property type="entry name" value="RAS"/>
    <property type="match status" value="1"/>
</dbReference>
<evidence type="ECO:0000313" key="12">
    <source>
        <dbReference type="Proteomes" id="UP000193920"/>
    </source>
</evidence>
<evidence type="ECO:0000256" key="2">
    <source>
        <dbReference type="ARBA" id="ARBA00010142"/>
    </source>
</evidence>
<dbReference type="GO" id="GO:0003924">
    <property type="term" value="F:GTPase activity"/>
    <property type="evidence" value="ECO:0007669"/>
    <property type="project" value="EnsemblFungi"/>
</dbReference>
<protein>
    <submittedName>
        <fullName evidence="11">Ras-domain-containing protein</fullName>
    </submittedName>
</protein>
<dbReference type="Gene3D" id="3.40.50.300">
    <property type="entry name" value="P-loop containing nucleotide triphosphate hydrolases"/>
    <property type="match status" value="1"/>
</dbReference>